<feature type="region of interest" description="Disordered" evidence="1">
    <location>
        <begin position="228"/>
        <end position="277"/>
    </location>
</feature>
<dbReference type="AlphaFoldDB" id="A0A183AM35"/>
<evidence type="ECO:0000313" key="4">
    <source>
        <dbReference type="WBParaSite" id="ECPE_0000804201-mRNA-1"/>
    </source>
</evidence>
<dbReference type="WBParaSite" id="ECPE_0000804201-mRNA-1">
    <property type="protein sequence ID" value="ECPE_0000804201-mRNA-1"/>
    <property type="gene ID" value="ECPE_0000804201"/>
</dbReference>
<feature type="compositionally biased region" description="Low complexity" evidence="1">
    <location>
        <begin position="248"/>
        <end position="261"/>
    </location>
</feature>
<sequence>MPLLRKPNPTVSLTPSASVPVTLSQPKSSKNDKSITYTFSSPIRRPPSVAAELVKLSSSNTVPKFSFSSPLRSSRSSSALFYAHSDYPVSSHTNPSNPVVSTSSSPIFTLIVKSSADSDSHTTSKVAPKFEFGSPKLISVPSTTGTHPTFTFGSSFSATPGASNISSTNSNLNSVAPATQTAPAFGGIQLGASVSAPFSFGSAQPNCTSSTTAGNIFCFGSNTQATDAPGSKPPLSFGAPTPLPPGQSANSSSNLFSANASEISARKKVHATRRLNR</sequence>
<gene>
    <name evidence="2" type="ORF">ECPE_LOCUS8020</name>
</gene>
<evidence type="ECO:0000256" key="1">
    <source>
        <dbReference type="SAM" id="MobiDB-lite"/>
    </source>
</evidence>
<dbReference type="EMBL" id="UZAN01045410">
    <property type="protein sequence ID" value="VDP82580.1"/>
    <property type="molecule type" value="Genomic_DNA"/>
</dbReference>
<protein>
    <submittedName>
        <fullName evidence="4">NUP50 domain-containing protein</fullName>
    </submittedName>
</protein>
<dbReference type="OrthoDB" id="79830at2759"/>
<accession>A0A183AM35</accession>
<reference evidence="2 3" key="2">
    <citation type="submission" date="2018-11" db="EMBL/GenBank/DDBJ databases">
        <authorList>
            <consortium name="Pathogen Informatics"/>
        </authorList>
    </citation>
    <scope>NUCLEOTIDE SEQUENCE [LARGE SCALE GENOMIC DNA]</scope>
    <source>
        <strain evidence="2 3">Egypt</strain>
    </source>
</reference>
<organism evidence="4">
    <name type="scientific">Echinostoma caproni</name>
    <dbReference type="NCBI Taxonomy" id="27848"/>
    <lineage>
        <taxon>Eukaryota</taxon>
        <taxon>Metazoa</taxon>
        <taxon>Spiralia</taxon>
        <taxon>Lophotrochozoa</taxon>
        <taxon>Platyhelminthes</taxon>
        <taxon>Trematoda</taxon>
        <taxon>Digenea</taxon>
        <taxon>Plagiorchiida</taxon>
        <taxon>Echinostomata</taxon>
        <taxon>Echinostomatoidea</taxon>
        <taxon>Echinostomatidae</taxon>
        <taxon>Echinostoma</taxon>
    </lineage>
</organism>
<evidence type="ECO:0000313" key="2">
    <source>
        <dbReference type="EMBL" id="VDP82580.1"/>
    </source>
</evidence>
<feature type="compositionally biased region" description="Basic residues" evidence="1">
    <location>
        <begin position="266"/>
        <end position="277"/>
    </location>
</feature>
<keyword evidence="3" id="KW-1185">Reference proteome</keyword>
<evidence type="ECO:0000313" key="3">
    <source>
        <dbReference type="Proteomes" id="UP000272942"/>
    </source>
</evidence>
<dbReference type="Proteomes" id="UP000272942">
    <property type="component" value="Unassembled WGS sequence"/>
</dbReference>
<proteinExistence type="predicted"/>
<feature type="compositionally biased region" description="Polar residues" evidence="1">
    <location>
        <begin position="9"/>
        <end position="41"/>
    </location>
</feature>
<name>A0A183AM35_9TREM</name>
<reference evidence="4" key="1">
    <citation type="submission" date="2016-06" db="UniProtKB">
        <authorList>
            <consortium name="WormBaseParasite"/>
        </authorList>
    </citation>
    <scope>IDENTIFICATION</scope>
</reference>
<feature type="region of interest" description="Disordered" evidence="1">
    <location>
        <begin position="1"/>
        <end position="41"/>
    </location>
</feature>